<evidence type="ECO:0000313" key="10">
    <source>
        <dbReference type="EMBL" id="KFN10732.1"/>
    </source>
</evidence>
<dbReference type="PATRIC" id="fig|44252.3.peg.1150"/>
<dbReference type="HOGENOM" id="CLU_051140_0_2_9"/>
<evidence type="ECO:0000256" key="4">
    <source>
        <dbReference type="ARBA" id="ARBA00022729"/>
    </source>
</evidence>
<dbReference type="GeneID" id="77007068"/>
<organism evidence="10 11">
    <name type="scientific">Paenibacillus macerans</name>
    <name type="common">Bacillus macerans</name>
    <dbReference type="NCBI Taxonomy" id="44252"/>
    <lineage>
        <taxon>Bacteria</taxon>
        <taxon>Bacillati</taxon>
        <taxon>Bacillota</taxon>
        <taxon>Bacilli</taxon>
        <taxon>Bacillales</taxon>
        <taxon>Paenibacillaceae</taxon>
        <taxon>Paenibacillus</taxon>
    </lineage>
</organism>
<comment type="caution">
    <text evidence="10">The sequence shown here is derived from an EMBL/GenBank/DDBJ whole genome shotgun (WGS) entry which is preliminary data.</text>
</comment>
<gene>
    <name evidence="10" type="ORF">DJ90_4047</name>
</gene>
<evidence type="ECO:0000256" key="5">
    <source>
        <dbReference type="ARBA" id="ARBA00023136"/>
    </source>
</evidence>
<evidence type="ECO:0000313" key="11">
    <source>
        <dbReference type="Proteomes" id="UP000029278"/>
    </source>
</evidence>
<dbReference type="PANTHER" id="PTHR35789:SF1">
    <property type="entry name" value="SPORE GERMINATION PROTEIN B3"/>
    <property type="match status" value="1"/>
</dbReference>
<keyword evidence="7" id="KW-0449">Lipoprotein</keyword>
<reference evidence="10 11" key="1">
    <citation type="submission" date="2014-04" db="EMBL/GenBank/DDBJ databases">
        <authorList>
            <person name="Bishop-Lilly K.A."/>
            <person name="Broomall S.M."/>
            <person name="Chain P.S."/>
            <person name="Chertkov O."/>
            <person name="Coyne S.R."/>
            <person name="Daligault H.E."/>
            <person name="Davenport K.W."/>
            <person name="Erkkila T."/>
            <person name="Frey K.G."/>
            <person name="Gibbons H.S."/>
            <person name="Gu W."/>
            <person name="Jaissle J."/>
            <person name="Johnson S.L."/>
            <person name="Koroleva G.I."/>
            <person name="Ladner J.T."/>
            <person name="Lo C.-C."/>
            <person name="Minogue T.D."/>
            <person name="Munk C."/>
            <person name="Palacios G.F."/>
            <person name="Redden C.L."/>
            <person name="Rosenzweig C.N."/>
            <person name="Scholz M.B."/>
            <person name="Teshima H."/>
            <person name="Xu Y."/>
        </authorList>
    </citation>
    <scope>NUCLEOTIDE SEQUENCE [LARGE SCALE GENOMIC DNA]</scope>
    <source>
        <strain evidence="10 11">8244</strain>
    </source>
</reference>
<dbReference type="EMBL" id="JMQA01000017">
    <property type="protein sequence ID" value="KFN10732.1"/>
    <property type="molecule type" value="Genomic_DNA"/>
</dbReference>
<evidence type="ECO:0000256" key="3">
    <source>
        <dbReference type="ARBA" id="ARBA00022544"/>
    </source>
</evidence>
<evidence type="ECO:0000256" key="2">
    <source>
        <dbReference type="ARBA" id="ARBA00007886"/>
    </source>
</evidence>
<evidence type="ECO:0000256" key="7">
    <source>
        <dbReference type="ARBA" id="ARBA00023288"/>
    </source>
</evidence>
<evidence type="ECO:0000256" key="6">
    <source>
        <dbReference type="ARBA" id="ARBA00023139"/>
    </source>
</evidence>
<dbReference type="Gene3D" id="3.30.300.210">
    <property type="entry name" value="Nutrient germinant receptor protein C, domain 3"/>
    <property type="match status" value="1"/>
</dbReference>
<keyword evidence="3" id="KW-0309">Germination</keyword>
<name>A0A090ZJD9_PAEMA</name>
<dbReference type="RefSeq" id="WP_036622833.1">
    <property type="nucleotide sequence ID" value="NZ_JAKOBR010000121.1"/>
</dbReference>
<dbReference type="PROSITE" id="PS51257">
    <property type="entry name" value="PROKAR_LIPOPROTEIN"/>
    <property type="match status" value="1"/>
</dbReference>
<proteinExistence type="inferred from homology"/>
<keyword evidence="5" id="KW-0472">Membrane</keyword>
<accession>A0A090ZJD9</accession>
<keyword evidence="11" id="KW-1185">Reference proteome</keyword>
<feature type="domain" description="Spore germination GerAC-like C-terminal" evidence="8">
    <location>
        <begin position="219"/>
        <end position="386"/>
    </location>
</feature>
<dbReference type="AlphaFoldDB" id="A0A090ZJD9"/>
<dbReference type="Pfam" id="PF25198">
    <property type="entry name" value="Spore_GerAC_N"/>
    <property type="match status" value="1"/>
</dbReference>
<dbReference type="Pfam" id="PF05504">
    <property type="entry name" value="Spore_GerAC"/>
    <property type="match status" value="1"/>
</dbReference>
<dbReference type="OrthoDB" id="9816067at2"/>
<evidence type="ECO:0000259" key="8">
    <source>
        <dbReference type="Pfam" id="PF05504"/>
    </source>
</evidence>
<comment type="subcellular location">
    <subcellularLocation>
        <location evidence="1">Membrane</location>
        <topology evidence="1">Lipid-anchor</topology>
    </subcellularLocation>
</comment>
<dbReference type="PANTHER" id="PTHR35789">
    <property type="entry name" value="SPORE GERMINATION PROTEIN B3"/>
    <property type="match status" value="1"/>
</dbReference>
<protein>
    <submittedName>
        <fullName evidence="10">Germination, Ger(X)C family protein</fullName>
    </submittedName>
</protein>
<dbReference type="NCBIfam" id="TIGR02887">
    <property type="entry name" value="spore_ger_x_C"/>
    <property type="match status" value="1"/>
</dbReference>
<dbReference type="InterPro" id="IPR008844">
    <property type="entry name" value="Spore_GerAC-like"/>
</dbReference>
<keyword evidence="6" id="KW-0564">Palmitate</keyword>
<sequence length="394" mass="43667">MKRGKYRLAVWGLLGMFPLLSGCWDRTEVNDLALIMAAGLDEGKNGGIELSVQVYTPSQASGGGGGLETGGADGNGGSQVIVQSIRGADFADAAAKLQEQLPRQVFWGHSEVYVLGEQLARKGVLDQIDFLFRHPQPRERAHVFVSKGKAKDILSMSTRIERDSSEALRELSNLSMGMGITMKDLNQMLTGRSKAAILPLIEIKREQGSDYSFPVISCVAVLKDGKLAGEFNEDVRRETQLIRGELNVLNVTFPVEGKKEQEEGLISVRIIKSRAKLVPEIRGDRWRLTVLVEGEAVVQQNESAVDVTKPEELPRLEKLLNRKLAQKVEQAFSQIQAESRADVFGAADAFWRKYPRQWAREESRWNDIFPNVDILAAAKIRILSPGFSGKSLHK</sequence>
<dbReference type="GO" id="GO:0016020">
    <property type="term" value="C:membrane"/>
    <property type="evidence" value="ECO:0007669"/>
    <property type="project" value="UniProtKB-SubCell"/>
</dbReference>
<evidence type="ECO:0000256" key="1">
    <source>
        <dbReference type="ARBA" id="ARBA00004635"/>
    </source>
</evidence>
<dbReference type="InterPro" id="IPR057336">
    <property type="entry name" value="GerAC_N"/>
</dbReference>
<keyword evidence="4" id="KW-0732">Signal</keyword>
<dbReference type="InterPro" id="IPR038501">
    <property type="entry name" value="Spore_GerAC_C_sf"/>
</dbReference>
<dbReference type="InterPro" id="IPR046953">
    <property type="entry name" value="Spore_GerAC-like_C"/>
</dbReference>
<dbReference type="GO" id="GO:0009847">
    <property type="term" value="P:spore germination"/>
    <property type="evidence" value="ECO:0007669"/>
    <property type="project" value="InterPro"/>
</dbReference>
<dbReference type="STRING" id="44252.DJ90_4047"/>
<evidence type="ECO:0000259" key="9">
    <source>
        <dbReference type="Pfam" id="PF25198"/>
    </source>
</evidence>
<feature type="domain" description="Spore germination protein N-terminal" evidence="9">
    <location>
        <begin position="25"/>
        <end position="203"/>
    </location>
</feature>
<comment type="similarity">
    <text evidence="2">Belongs to the GerABKC lipoprotein family.</text>
</comment>
<dbReference type="Proteomes" id="UP000029278">
    <property type="component" value="Unassembled WGS sequence"/>
</dbReference>